<evidence type="ECO:0000313" key="2">
    <source>
        <dbReference type="Proteomes" id="UP001497680"/>
    </source>
</evidence>
<evidence type="ECO:0000313" key="1">
    <source>
        <dbReference type="EMBL" id="KAI6082953.1"/>
    </source>
</evidence>
<sequence>MASKPQTVKIPEADWARHKDKILELFLSSDSTLKQIAELMEINYGFVATISQYEAQLRVWKARRRMTMQEWASIFNRLDGLRLRPGTKSRVVLSGRVVSEKQIQRARRHWKSSRVSEKHNASNIGGENSESTDAYIELSSPDGTWHRLTDSTRPISNVLTPVSESETAKSRTPLPADSSESAQVQQDAHPNILNRCPTVRPDTSDTSSSTLENLTLPTFLHEDILRSPPLQSYSQRLRSPISSEGDLSSPTIRSRQHTTPLLSDNGTNFIDYSREATYFTSSIPVTPFKWLGQLSYLIFEDALASQGAIREIFLELDRIDFSLPSHRIIGLLLDDIEMIDTSSSGQEHHTGMNWQSALDAFCNFLPGDANETRGGTGDYLFATNKMTHSNLTQSLIFSMTNGLAGLQNFPMEGIVKFLARSRSLNGLFIQVLKANGSFNAKALAETLFRVAIEAKEGSALPQLLTTGLIDVNRTGHFVTDGRNCTAIEYAAMYQNLDIVELLLKANANLNETFFEFFAAKEVVRIISRQWLHVWDLYWQRQPKFIKIRWHETAAFKSAKWTADAIELCLSIILPVEHYCLFEIRFLEQIPPVFDDPRATNAMRNILQACRRTDCNECLTRYSMNVGRAAAVGAWHKHISFVTLLLPSCDDIWVNVILSLSIIYRQKDLTENALAHVKTFKFFIDKSTILEEVKGTQLVEEMLRTPLAAAILIGDKLLVHRLETAGALNCVEHKKGYAFQDILAATVQVKDVDYMRKLLARCPSPPIEATNYASSLAIRARDYQIAIELIRAGSNRSLADYKVDLLDRATKAGKFDMILIQPSDYLDLAAEIGSLAYVKKHLNHYLPEDATGLESALRLAIENHHEEIAIELLNAGADVNNELPKKILTQVIIQRNARLVRMILNSDIGLHGWDIGTFKEALVWGDKSIIEDLVETFLINTKRSDELKAVPILDLSEIEDFDVIKSLISHWKMTADQLSRCLWAAVAQNNHAKAQFFLEQATNASRREFLESATEGYPTLLYTHLQWNKDISILPFGARVLRAAIEEGLESPQTLDFLLQPGMVDLEGNCASQDRINPKYISPLGTAIQQCGKGKDPKFSIIAKLLGAGCNVNKIALSETIKANGSIIAYTPLLLAITSRDKKLVQFLIDHGADVHADASLAVKRTPLQQAAELGSLEIVKHLLSYGVDVNAAPSTRSGGTALQFAASSGNCNIAAELLSRGALLYATPSNVNGRWPIEGAAECGRLTMIEYLWMAKQNTLFPSNVETGFEERHCQKAMRRAEENGHIACRDFIAELAGLNGLRT</sequence>
<dbReference type="Proteomes" id="UP001497680">
    <property type="component" value="Unassembled WGS sequence"/>
</dbReference>
<accession>A0ACC0CRE1</accession>
<dbReference type="EMBL" id="MU394360">
    <property type="protein sequence ID" value="KAI6082953.1"/>
    <property type="molecule type" value="Genomic_DNA"/>
</dbReference>
<organism evidence="1 2">
    <name type="scientific">Hypoxylon rubiginosum</name>
    <dbReference type="NCBI Taxonomy" id="110542"/>
    <lineage>
        <taxon>Eukaryota</taxon>
        <taxon>Fungi</taxon>
        <taxon>Dikarya</taxon>
        <taxon>Ascomycota</taxon>
        <taxon>Pezizomycotina</taxon>
        <taxon>Sordariomycetes</taxon>
        <taxon>Xylariomycetidae</taxon>
        <taxon>Xylariales</taxon>
        <taxon>Hypoxylaceae</taxon>
        <taxon>Hypoxylon</taxon>
    </lineage>
</organism>
<protein>
    <submittedName>
        <fullName evidence="1">Uncharacterized protein</fullName>
    </submittedName>
</protein>
<reference evidence="1 2" key="1">
    <citation type="journal article" date="2022" name="New Phytol.">
        <title>Ecological generalism drives hyperdiversity of secondary metabolite gene clusters in xylarialean endophytes.</title>
        <authorList>
            <person name="Franco M.E.E."/>
            <person name="Wisecaver J.H."/>
            <person name="Arnold A.E."/>
            <person name="Ju Y.M."/>
            <person name="Slot J.C."/>
            <person name="Ahrendt S."/>
            <person name="Moore L.P."/>
            <person name="Eastman K.E."/>
            <person name="Scott K."/>
            <person name="Konkel Z."/>
            <person name="Mondo S.J."/>
            <person name="Kuo A."/>
            <person name="Hayes R.D."/>
            <person name="Haridas S."/>
            <person name="Andreopoulos B."/>
            <person name="Riley R."/>
            <person name="LaButti K."/>
            <person name="Pangilinan J."/>
            <person name="Lipzen A."/>
            <person name="Amirebrahimi M."/>
            <person name="Yan J."/>
            <person name="Adam C."/>
            <person name="Keymanesh K."/>
            <person name="Ng V."/>
            <person name="Louie K."/>
            <person name="Northen T."/>
            <person name="Drula E."/>
            <person name="Henrissat B."/>
            <person name="Hsieh H.M."/>
            <person name="Youens-Clark K."/>
            <person name="Lutzoni F."/>
            <person name="Miadlikowska J."/>
            <person name="Eastwood D.C."/>
            <person name="Hamelin R.C."/>
            <person name="Grigoriev I.V."/>
            <person name="U'Ren J.M."/>
        </authorList>
    </citation>
    <scope>NUCLEOTIDE SEQUENCE [LARGE SCALE GENOMIC DNA]</scope>
    <source>
        <strain evidence="1 2">ER1909</strain>
    </source>
</reference>
<keyword evidence="2" id="KW-1185">Reference proteome</keyword>
<name>A0ACC0CRE1_9PEZI</name>
<gene>
    <name evidence="1" type="ORF">F4821DRAFT_203113</name>
</gene>
<proteinExistence type="predicted"/>
<comment type="caution">
    <text evidence="1">The sequence shown here is derived from an EMBL/GenBank/DDBJ whole genome shotgun (WGS) entry which is preliminary data.</text>
</comment>